<evidence type="ECO:0000313" key="4">
    <source>
        <dbReference type="EMBL" id="SER52694.1"/>
    </source>
</evidence>
<evidence type="ECO:0000256" key="1">
    <source>
        <dbReference type="SAM" id="MobiDB-lite"/>
    </source>
</evidence>
<sequence>MSSKITSTSDQPGLHGVLRDCTPQGKGLKRLKAGDIVVIDAPDLTRRQAQALVDAKPQAVINIAKFSTGAIPNYGPHILLDSDVALYENAGAELRSAFRDGKKGGITADGKIFVGKNTIGQASELVRAAADTNFNEAQRHLVDHMEAYFGNTIEFIHSEAPLLIDGVGVPDVGTVMDGRKVLVVSPELGHRDQVIKLRNFIREYNPVLIGVAAAADTLADLGYTLDFIVGNPKEVASETLRGDARVILPADPDGHADGLERIQDLGVGAMTFPSALDNPMDLAVLLAVFHDAQMVVTVGERMDLDAIFANHEHAQPASLLTWLKGGGRIVDAAVIENLYNVNSGRGVAWAWAILGILVAVAVVILVVGVGGDDTFTNNLINTWNSIALTVQSWFN</sequence>
<dbReference type="Proteomes" id="UP000198929">
    <property type="component" value="Unassembled WGS sequence"/>
</dbReference>
<gene>
    <name evidence="4" type="ORF">SAMN05661109_00492</name>
</gene>
<evidence type="ECO:0000259" key="3">
    <source>
        <dbReference type="Pfam" id="PF12555"/>
    </source>
</evidence>
<dbReference type="EMBL" id="FOGQ01000001">
    <property type="protein sequence ID" value="SER52694.1"/>
    <property type="molecule type" value="Genomic_DNA"/>
</dbReference>
<dbReference type="InterPro" id="IPR047795">
    <property type="entry name" value="Put_SteA-like"/>
</dbReference>
<keyword evidence="2" id="KW-0812">Transmembrane</keyword>
<dbReference type="RefSeq" id="WP_092255583.1">
    <property type="nucleotide sequence ID" value="NZ_CP047199.1"/>
</dbReference>
<reference evidence="5" key="1">
    <citation type="submission" date="2016-10" db="EMBL/GenBank/DDBJ databases">
        <authorList>
            <person name="Varghese N."/>
            <person name="Submissions S."/>
        </authorList>
    </citation>
    <scope>NUCLEOTIDE SEQUENCE [LARGE SCALE GENOMIC DNA]</scope>
    <source>
        <strain evidence="5">DSM 20524</strain>
    </source>
</reference>
<dbReference type="AlphaFoldDB" id="A0A1H9PWX3"/>
<feature type="compositionally biased region" description="Polar residues" evidence="1">
    <location>
        <begin position="1"/>
        <end position="11"/>
    </location>
</feature>
<dbReference type="InterPro" id="IPR022215">
    <property type="entry name" value="SteA-like_C"/>
</dbReference>
<organism evidence="4 5">
    <name type="scientific">Corynebacterium cystitidis DSM 20524</name>
    <dbReference type="NCBI Taxonomy" id="1121357"/>
    <lineage>
        <taxon>Bacteria</taxon>
        <taxon>Bacillati</taxon>
        <taxon>Actinomycetota</taxon>
        <taxon>Actinomycetes</taxon>
        <taxon>Mycobacteriales</taxon>
        <taxon>Corynebacteriaceae</taxon>
        <taxon>Corynebacterium</taxon>
    </lineage>
</organism>
<protein>
    <submittedName>
        <fullName evidence="4">Uncharacterized membrane-anchored protein</fullName>
    </submittedName>
</protein>
<feature type="domain" description="SteA-like C-terminal" evidence="3">
    <location>
        <begin position="337"/>
        <end position="387"/>
    </location>
</feature>
<accession>A0A1H9PWX3</accession>
<keyword evidence="2" id="KW-0472">Membrane</keyword>
<proteinExistence type="predicted"/>
<feature type="region of interest" description="Disordered" evidence="1">
    <location>
        <begin position="1"/>
        <end position="20"/>
    </location>
</feature>
<dbReference type="Pfam" id="PF12555">
    <property type="entry name" value="SteA-like_C"/>
    <property type="match status" value="1"/>
</dbReference>
<evidence type="ECO:0000313" key="5">
    <source>
        <dbReference type="Proteomes" id="UP000198929"/>
    </source>
</evidence>
<evidence type="ECO:0000256" key="2">
    <source>
        <dbReference type="SAM" id="Phobius"/>
    </source>
</evidence>
<name>A0A1H9PWX3_9CORY</name>
<keyword evidence="5" id="KW-1185">Reference proteome</keyword>
<feature type="transmembrane region" description="Helical" evidence="2">
    <location>
        <begin position="348"/>
        <end position="369"/>
    </location>
</feature>
<dbReference type="STRING" id="1121357.SAMN05661109_00492"/>
<dbReference type="NCBIfam" id="NF040608">
    <property type="entry name" value="division_SteA"/>
    <property type="match status" value="1"/>
</dbReference>
<keyword evidence="2" id="KW-1133">Transmembrane helix</keyword>